<keyword evidence="3" id="KW-1185">Reference proteome</keyword>
<dbReference type="EMBL" id="CAJFCW020000003">
    <property type="protein sequence ID" value="CAG9105424.1"/>
    <property type="molecule type" value="Genomic_DNA"/>
</dbReference>
<dbReference type="EMBL" id="CAJFDH010000003">
    <property type="protein sequence ID" value="CAD5216176.1"/>
    <property type="molecule type" value="Genomic_DNA"/>
</dbReference>
<accession>A0A811KIQ0</accession>
<organism evidence="2 3">
    <name type="scientific">Bursaphelenchus okinawaensis</name>
    <dbReference type="NCBI Taxonomy" id="465554"/>
    <lineage>
        <taxon>Eukaryota</taxon>
        <taxon>Metazoa</taxon>
        <taxon>Ecdysozoa</taxon>
        <taxon>Nematoda</taxon>
        <taxon>Chromadorea</taxon>
        <taxon>Rhabditida</taxon>
        <taxon>Tylenchina</taxon>
        <taxon>Tylenchomorpha</taxon>
        <taxon>Aphelenchoidea</taxon>
        <taxon>Aphelenchoididae</taxon>
        <taxon>Bursaphelenchus</taxon>
    </lineage>
</organism>
<comment type="caution">
    <text evidence="2">The sequence shown here is derived from an EMBL/GenBank/DDBJ whole genome shotgun (WGS) entry which is preliminary data.</text>
</comment>
<evidence type="ECO:0000313" key="3">
    <source>
        <dbReference type="Proteomes" id="UP000614601"/>
    </source>
</evidence>
<protein>
    <submittedName>
        <fullName evidence="2">Uncharacterized protein</fullName>
    </submittedName>
</protein>
<sequence>MADVTEENALKPQLEKLQSEGNIQENGDGTDFCGLGKPAKQSQLEDKTLPGHNIKVSEVSVCPLNVAKFEADGVEGVENMELDESSREELPSMLSYLFYANEEESDEVYYQDALFTGDPVLLKLKEIKNFQIRHYRGIHKYTTHQLDKNESITLCRVIAPFGMVCTYQKSLNQYGWRFTPHERTVFWDMVFTALVKQHPYLDTINIRHVLPGYFYSLKQSLLKHKPRNRGWKQIYDAVHDCLSRRPSEAHMSALREKVTEHLKLTHPNLFIVKPPKVDRPKRRYSFEYHEEPLPTRSGACYQRVKSVIPLVESKLSGRIKLEPA</sequence>
<feature type="region of interest" description="Disordered" evidence="1">
    <location>
        <begin position="1"/>
        <end position="38"/>
    </location>
</feature>
<dbReference type="AlphaFoldDB" id="A0A811KIQ0"/>
<dbReference type="Proteomes" id="UP000614601">
    <property type="component" value="Unassembled WGS sequence"/>
</dbReference>
<evidence type="ECO:0000313" key="2">
    <source>
        <dbReference type="EMBL" id="CAD5216176.1"/>
    </source>
</evidence>
<evidence type="ECO:0000256" key="1">
    <source>
        <dbReference type="SAM" id="MobiDB-lite"/>
    </source>
</evidence>
<gene>
    <name evidence="2" type="ORF">BOKJ2_LOCUS6462</name>
</gene>
<reference evidence="2" key="1">
    <citation type="submission" date="2020-09" db="EMBL/GenBank/DDBJ databases">
        <authorList>
            <person name="Kikuchi T."/>
        </authorList>
    </citation>
    <scope>NUCLEOTIDE SEQUENCE</scope>
    <source>
        <strain evidence="2">SH1</strain>
    </source>
</reference>
<dbReference type="Proteomes" id="UP000783686">
    <property type="component" value="Unassembled WGS sequence"/>
</dbReference>
<name>A0A811KIQ0_9BILA</name>
<proteinExistence type="predicted"/>